<proteinExistence type="predicted"/>
<feature type="domain" description="Reverse transcriptase zinc-binding" evidence="1">
    <location>
        <begin position="2"/>
        <end position="70"/>
    </location>
</feature>
<reference evidence="2 3" key="1">
    <citation type="submission" date="2021-03" db="EMBL/GenBank/DDBJ databases">
        <authorList>
            <person name="King G.J."/>
            <person name="Bancroft I."/>
            <person name="Baten A."/>
            <person name="Bloomfield J."/>
            <person name="Borpatragohain P."/>
            <person name="He Z."/>
            <person name="Irish N."/>
            <person name="Irwin J."/>
            <person name="Liu K."/>
            <person name="Mauleon R.P."/>
            <person name="Moore J."/>
            <person name="Morris R."/>
            <person name="Ostergaard L."/>
            <person name="Wang B."/>
            <person name="Wells R."/>
        </authorList>
    </citation>
    <scope>NUCLEOTIDE SEQUENCE [LARGE SCALE GENOMIC DNA]</scope>
    <source>
        <strain evidence="2">R-o-18</strain>
        <tissue evidence="2">Leaf</tissue>
    </source>
</reference>
<protein>
    <recommendedName>
        <fullName evidence="1">Reverse transcriptase zinc-binding domain-containing protein</fullName>
    </recommendedName>
</protein>
<keyword evidence="3" id="KW-1185">Reference proteome</keyword>
<dbReference type="Proteomes" id="UP000823674">
    <property type="component" value="Chromosome A05"/>
</dbReference>
<evidence type="ECO:0000259" key="1">
    <source>
        <dbReference type="Pfam" id="PF13966"/>
    </source>
</evidence>
<dbReference type="Pfam" id="PF13966">
    <property type="entry name" value="zf-RVT"/>
    <property type="match status" value="1"/>
</dbReference>
<dbReference type="EMBL" id="JADBGQ010000005">
    <property type="protein sequence ID" value="KAG5396252.1"/>
    <property type="molecule type" value="Genomic_DNA"/>
</dbReference>
<sequence length="111" mass="12324">NEPVNWLSHIWNVKTVPKLKDFLWRVVRKAIPVSSNLEKRGLPSFNCKTCGVHEDDLHVFLTCPIAEEVWRLIPTQHTPSSLLPSTGVLICKVDAAWDSSSGKCGIGGIFS</sequence>
<accession>A0ABQ7MCA9</accession>
<gene>
    <name evidence="2" type="primary">A05g501220.1_BraROA</name>
    <name evidence="2" type="ORF">IGI04_018066</name>
</gene>
<name>A0ABQ7MCA9_BRACM</name>
<organism evidence="2 3">
    <name type="scientific">Brassica rapa subsp. trilocularis</name>
    <dbReference type="NCBI Taxonomy" id="1813537"/>
    <lineage>
        <taxon>Eukaryota</taxon>
        <taxon>Viridiplantae</taxon>
        <taxon>Streptophyta</taxon>
        <taxon>Embryophyta</taxon>
        <taxon>Tracheophyta</taxon>
        <taxon>Spermatophyta</taxon>
        <taxon>Magnoliopsida</taxon>
        <taxon>eudicotyledons</taxon>
        <taxon>Gunneridae</taxon>
        <taxon>Pentapetalae</taxon>
        <taxon>rosids</taxon>
        <taxon>malvids</taxon>
        <taxon>Brassicales</taxon>
        <taxon>Brassicaceae</taxon>
        <taxon>Brassiceae</taxon>
        <taxon>Brassica</taxon>
    </lineage>
</organism>
<feature type="non-terminal residue" evidence="2">
    <location>
        <position position="1"/>
    </location>
</feature>
<comment type="caution">
    <text evidence="2">The sequence shown here is derived from an EMBL/GenBank/DDBJ whole genome shotgun (WGS) entry which is preliminary data.</text>
</comment>
<feature type="non-terminal residue" evidence="2">
    <location>
        <position position="111"/>
    </location>
</feature>
<evidence type="ECO:0000313" key="3">
    <source>
        <dbReference type="Proteomes" id="UP000823674"/>
    </source>
</evidence>
<dbReference type="InterPro" id="IPR026960">
    <property type="entry name" value="RVT-Znf"/>
</dbReference>
<evidence type="ECO:0000313" key="2">
    <source>
        <dbReference type="EMBL" id="KAG5396252.1"/>
    </source>
</evidence>